<accession>A0A395H478</accession>
<reference evidence="2 3" key="1">
    <citation type="submission" date="2018-02" db="EMBL/GenBank/DDBJ databases">
        <title>The genomes of Aspergillus section Nigri reveals drivers in fungal speciation.</title>
        <authorList>
            <consortium name="DOE Joint Genome Institute"/>
            <person name="Vesth T.C."/>
            <person name="Nybo J."/>
            <person name="Theobald S."/>
            <person name="Brandl J."/>
            <person name="Frisvad J.C."/>
            <person name="Nielsen K.F."/>
            <person name="Lyhne E.K."/>
            <person name="Kogle M.E."/>
            <person name="Kuo A."/>
            <person name="Riley R."/>
            <person name="Clum A."/>
            <person name="Nolan M."/>
            <person name="Lipzen A."/>
            <person name="Salamov A."/>
            <person name="Henrissat B."/>
            <person name="Wiebenga A."/>
            <person name="De vries R.P."/>
            <person name="Grigoriev I.V."/>
            <person name="Mortensen U.H."/>
            <person name="Andersen M.R."/>
            <person name="Baker S.E."/>
        </authorList>
    </citation>
    <scope>NUCLEOTIDE SEQUENCE [LARGE SCALE GENOMIC DNA]</scope>
    <source>
        <strain evidence="2 3">CBS 121593</strain>
    </source>
</reference>
<feature type="region of interest" description="Disordered" evidence="1">
    <location>
        <begin position="444"/>
        <end position="473"/>
    </location>
</feature>
<name>A0A395H478_9EURO</name>
<feature type="region of interest" description="Disordered" evidence="1">
    <location>
        <begin position="558"/>
        <end position="592"/>
    </location>
</feature>
<feature type="compositionally biased region" description="Acidic residues" evidence="1">
    <location>
        <begin position="640"/>
        <end position="649"/>
    </location>
</feature>
<dbReference type="STRING" id="1448316.A0A395H478"/>
<organism evidence="2 3">
    <name type="scientific">Aspergillus ibericus CBS 121593</name>
    <dbReference type="NCBI Taxonomy" id="1448316"/>
    <lineage>
        <taxon>Eukaryota</taxon>
        <taxon>Fungi</taxon>
        <taxon>Dikarya</taxon>
        <taxon>Ascomycota</taxon>
        <taxon>Pezizomycotina</taxon>
        <taxon>Eurotiomycetes</taxon>
        <taxon>Eurotiomycetidae</taxon>
        <taxon>Eurotiales</taxon>
        <taxon>Aspergillaceae</taxon>
        <taxon>Aspergillus</taxon>
        <taxon>Aspergillus subgen. Circumdati</taxon>
    </lineage>
</organism>
<proteinExistence type="predicted"/>
<feature type="region of interest" description="Disordered" evidence="1">
    <location>
        <begin position="677"/>
        <end position="763"/>
    </location>
</feature>
<feature type="region of interest" description="Disordered" evidence="1">
    <location>
        <begin position="1205"/>
        <end position="1240"/>
    </location>
</feature>
<feature type="region of interest" description="Disordered" evidence="1">
    <location>
        <begin position="632"/>
        <end position="661"/>
    </location>
</feature>
<feature type="compositionally biased region" description="Polar residues" evidence="1">
    <location>
        <begin position="444"/>
        <end position="465"/>
    </location>
</feature>
<feature type="compositionally biased region" description="Low complexity" evidence="1">
    <location>
        <begin position="1225"/>
        <end position="1240"/>
    </location>
</feature>
<feature type="region of interest" description="Disordered" evidence="1">
    <location>
        <begin position="850"/>
        <end position="879"/>
    </location>
</feature>
<feature type="compositionally biased region" description="Basic and acidic residues" evidence="1">
    <location>
        <begin position="1086"/>
        <end position="1099"/>
    </location>
</feature>
<feature type="compositionally biased region" description="Basic residues" evidence="1">
    <location>
        <begin position="562"/>
        <end position="572"/>
    </location>
</feature>
<feature type="region of interest" description="Disordered" evidence="1">
    <location>
        <begin position="993"/>
        <end position="1045"/>
    </location>
</feature>
<dbReference type="RefSeq" id="XP_025576767.1">
    <property type="nucleotide sequence ID" value="XM_025716757.1"/>
</dbReference>
<dbReference type="Proteomes" id="UP000249402">
    <property type="component" value="Unassembled WGS sequence"/>
</dbReference>
<evidence type="ECO:0000313" key="3">
    <source>
        <dbReference type="Proteomes" id="UP000249402"/>
    </source>
</evidence>
<feature type="region of interest" description="Disordered" evidence="1">
    <location>
        <begin position="937"/>
        <end position="973"/>
    </location>
</feature>
<feature type="compositionally biased region" description="Basic residues" evidence="1">
    <location>
        <begin position="677"/>
        <end position="687"/>
    </location>
</feature>
<keyword evidence="3" id="KW-1185">Reference proteome</keyword>
<evidence type="ECO:0000256" key="1">
    <source>
        <dbReference type="SAM" id="MobiDB-lite"/>
    </source>
</evidence>
<dbReference type="EMBL" id="KZ824431">
    <property type="protein sequence ID" value="RAL02440.1"/>
    <property type="molecule type" value="Genomic_DNA"/>
</dbReference>
<dbReference type="VEuPathDB" id="FungiDB:BO80DRAFT_378903"/>
<sequence>MASLFSDIVQEESQWACITELASQLACVRARGSDSENIAPVSKPYYTCILRDPRLYTLSSHLVGALLHNESRVDDCNIRQILSILKRESNKIAHALDHSSLRCLAYTLLNSEVESGLENGLYLLLDEPQYIRDSGSMLYQVASPQTGDQSRLLQGKLIHKLYHLFSTEEQVIQTRKLAGKLLVEILSESKHNYTFLLESQDADMSGLLSILLYHADASLKAFAAVVFHALYDSGVSKEILWPADGTKDRGTFFRHLVIYEDSPLQLFYTFINEVDSSSATKGQPAKSLRRNLKPRGCFLVQSIEINGSPLLRGIVLTIADEYDLVFMNHRASTSRVCLEYVDVRARDICQPVRTEIDDNKAYRLTWGLSPSKLIFKNGRRQDINGRELSIVSSDDSNELQKTIGMLKRDNRGSSRIDPILRRSSSLMMELDTGEEVTRKSFDFSYTDSQTQAGPSESSPTKQKTGNIMDKAPGSIREELPMSENPEHLKEGEFSHSSALQDHEQVHHVCNSFMLTPNMPQAGLLKDLHGHPLGHIEERGNTKETELKGGIDIAIDACSGNKLHGKQSSKRPRQPNGRFAPREQTDRPQTTKNQLTLNKAKLQLSNTQESMIIYARHSKRTVYTANSKAAVDWDEDLRPSDEEDNSEQNETEVTSISSPLAGGTCIFTKSFNALGKTRVAKRGRRLATKRQNTQLRPRGKTRKQPKRGAAPPADTGKTDVENLNQELEHNPPADGTQGNPGAGTRNNHRDNDMHGEDACSENRCNDAELDSNSAKVIKMGDSLPLHPDGDHNESLLLQATQSEYGNIMELHQEHTDEINSDAQKSSTAKIVVHIQGLHGRGRAVGNRLTAAFQQGDPSPGHCESRKKRLEYPESQNELDCPNESVLSGSIYSLVNQGSVHENVGVAGPANKDYIILDGHSSERTPHGSIMDQLDDLDTEYSTQSPRSGAWSRKSDYKEQEKEVQPDNSAASDILCKSPPEEASLQSYNVNLRDEQDTCNFGQPGRGSEVGENSSTKSEKRKIGIPSPDHIRIGADTGNHDSKTPAEPILNVRKENFYPAKRFKRTPRSTIVDLDGSPRLLPRGRNRYMIDDIRSDGRSQETSDAEEEDPLANQQSEATDGADTGAEGERDQTASCERNALLSEMDVRLSPHVTKKSEHSEDETRMRQIKAKGALTFQDRLMAYADRHVSRGVQPKNAAQTDIDAHFASNKENKPIETCNLVPRPSPSRIRSPALSSSNPMKFSTSADAAAQQTTWQTSLQALHQRAQGMLVATSEHISREIESEKDTINEVLEMYRQDCHRVLDRLFEAQEERIRLCQQQMNSIRNHHTEVCQELVHRLERNEQQLQDRMHSRNAKETK</sequence>
<feature type="compositionally biased region" description="Basic and acidic residues" evidence="1">
    <location>
        <begin position="715"/>
        <end position="730"/>
    </location>
</feature>
<feature type="compositionally biased region" description="Basic residues" evidence="1">
    <location>
        <begin position="696"/>
        <end position="705"/>
    </location>
</feature>
<protein>
    <submittedName>
        <fullName evidence="2">Uncharacterized protein</fullName>
    </submittedName>
</protein>
<feature type="region of interest" description="Disordered" evidence="1">
    <location>
        <begin position="1072"/>
        <end position="1163"/>
    </location>
</feature>
<dbReference type="OrthoDB" id="5374844at2759"/>
<gene>
    <name evidence="2" type="ORF">BO80DRAFT_378903</name>
</gene>
<feature type="compositionally biased region" description="Basic and acidic residues" evidence="1">
    <location>
        <begin position="1143"/>
        <end position="1163"/>
    </location>
</feature>
<feature type="compositionally biased region" description="Basic and acidic residues" evidence="1">
    <location>
        <begin position="746"/>
        <end position="756"/>
    </location>
</feature>
<dbReference type="GeneID" id="37221622"/>
<feature type="compositionally biased region" description="Basic and acidic residues" evidence="1">
    <location>
        <begin position="951"/>
        <end position="963"/>
    </location>
</feature>
<evidence type="ECO:0000313" key="2">
    <source>
        <dbReference type="EMBL" id="RAL02440.1"/>
    </source>
</evidence>
<feature type="compositionally biased region" description="Basic and acidic residues" evidence="1">
    <location>
        <begin position="1027"/>
        <end position="1042"/>
    </location>
</feature>